<evidence type="ECO:0000256" key="1">
    <source>
        <dbReference type="ARBA" id="ARBA00004429"/>
    </source>
</evidence>
<feature type="transmembrane region" description="Helical" evidence="9">
    <location>
        <begin position="62"/>
        <end position="79"/>
    </location>
</feature>
<keyword evidence="4 9" id="KW-1003">Cell membrane</keyword>
<evidence type="ECO:0000256" key="2">
    <source>
        <dbReference type="ARBA" id="ARBA00007783"/>
    </source>
</evidence>
<evidence type="ECO:0000256" key="7">
    <source>
        <dbReference type="ARBA" id="ARBA00022989"/>
    </source>
</evidence>
<dbReference type="STRING" id="1797457.A2160_02505"/>
<dbReference type="InterPro" id="IPR047817">
    <property type="entry name" value="ABC2_TM_bact-type"/>
</dbReference>
<keyword evidence="8 9" id="KW-0472">Membrane</keyword>
<comment type="similarity">
    <text evidence="2 9">Belongs to the ABC-2 integral membrane protein family.</text>
</comment>
<feature type="transmembrane region" description="Helical" evidence="9">
    <location>
        <begin position="139"/>
        <end position="160"/>
    </location>
</feature>
<dbReference type="GO" id="GO:0140359">
    <property type="term" value="F:ABC-type transporter activity"/>
    <property type="evidence" value="ECO:0007669"/>
    <property type="project" value="InterPro"/>
</dbReference>
<gene>
    <name evidence="11" type="ORF">A2160_02505</name>
</gene>
<comment type="subcellular location">
    <subcellularLocation>
        <location evidence="1">Cell inner membrane</location>
        <topology evidence="1">Multi-pass membrane protein</topology>
    </subcellularLocation>
    <subcellularLocation>
        <location evidence="9">Cell membrane</location>
        <topology evidence="9">Multi-pass membrane protein</topology>
    </subcellularLocation>
</comment>
<evidence type="ECO:0000256" key="4">
    <source>
        <dbReference type="ARBA" id="ARBA00022475"/>
    </source>
</evidence>
<evidence type="ECO:0000256" key="5">
    <source>
        <dbReference type="ARBA" id="ARBA00022519"/>
    </source>
</evidence>
<keyword evidence="7 9" id="KW-1133">Transmembrane helix</keyword>
<sequence length="260" mass="29782">MLKELKELYQYRYLITTFVIRDVKARYRQTSLGIGWAIIQPLFLTGIFTIIFGNFLKVSTSGIPYPVFSFIALAAWTFISRSITAGSANLIGNSTIISKVYFPREVIPLATVISSLVDFGISSILMFLLLIFYHISFTWHLVLIPIIFLIQILMAISLALFSAAATVVFRDLLFAIPFLVQILMYGSPIIYSVKNLQRQFQILFYFNPITGIIEGYRSVLLYHEIPNLIYLGISFGFSIILLWTSYVFFKRIERYLADVV</sequence>
<accession>A0A1F5E7I1</accession>
<evidence type="ECO:0000256" key="9">
    <source>
        <dbReference type="RuleBase" id="RU361157"/>
    </source>
</evidence>
<evidence type="ECO:0000313" key="11">
    <source>
        <dbReference type="EMBL" id="OGD63333.1"/>
    </source>
</evidence>
<dbReference type="EMBL" id="MEZK01000010">
    <property type="protein sequence ID" value="OGD63333.1"/>
    <property type="molecule type" value="Genomic_DNA"/>
</dbReference>
<feature type="domain" description="ABC transmembrane type-2" evidence="10">
    <location>
        <begin position="32"/>
        <end position="252"/>
    </location>
</feature>
<dbReference type="GO" id="GO:0005886">
    <property type="term" value="C:plasma membrane"/>
    <property type="evidence" value="ECO:0007669"/>
    <property type="project" value="UniProtKB-SubCell"/>
</dbReference>
<keyword evidence="6 9" id="KW-0812">Transmembrane</keyword>
<keyword evidence="5" id="KW-0997">Cell inner membrane</keyword>
<dbReference type="PROSITE" id="PS51012">
    <property type="entry name" value="ABC_TM2"/>
    <property type="match status" value="1"/>
</dbReference>
<dbReference type="GO" id="GO:0015920">
    <property type="term" value="P:lipopolysaccharide transport"/>
    <property type="evidence" value="ECO:0007669"/>
    <property type="project" value="TreeGrafter"/>
</dbReference>
<organism evidence="11 12">
    <name type="scientific">Candidatus Beckwithbacteria bacterium RBG_13_42_9</name>
    <dbReference type="NCBI Taxonomy" id="1797457"/>
    <lineage>
        <taxon>Bacteria</taxon>
        <taxon>Candidatus Beckwithiibacteriota</taxon>
    </lineage>
</organism>
<dbReference type="Pfam" id="PF01061">
    <property type="entry name" value="ABC2_membrane"/>
    <property type="match status" value="1"/>
</dbReference>
<dbReference type="InterPro" id="IPR013525">
    <property type="entry name" value="ABC2_TM"/>
</dbReference>
<dbReference type="AlphaFoldDB" id="A0A1F5E7I1"/>
<evidence type="ECO:0000256" key="3">
    <source>
        <dbReference type="ARBA" id="ARBA00022448"/>
    </source>
</evidence>
<feature type="transmembrane region" description="Helical" evidence="9">
    <location>
        <begin position="106"/>
        <end position="133"/>
    </location>
</feature>
<evidence type="ECO:0000313" key="12">
    <source>
        <dbReference type="Proteomes" id="UP000177006"/>
    </source>
</evidence>
<evidence type="ECO:0000256" key="8">
    <source>
        <dbReference type="ARBA" id="ARBA00023136"/>
    </source>
</evidence>
<evidence type="ECO:0000259" key="10">
    <source>
        <dbReference type="PROSITE" id="PS51012"/>
    </source>
</evidence>
<feature type="transmembrane region" description="Helical" evidence="9">
    <location>
        <begin position="172"/>
        <end position="191"/>
    </location>
</feature>
<protein>
    <recommendedName>
        <fullName evidence="9">Transport permease protein</fullName>
    </recommendedName>
</protein>
<dbReference type="Proteomes" id="UP000177006">
    <property type="component" value="Unassembled WGS sequence"/>
</dbReference>
<name>A0A1F5E7I1_9BACT</name>
<keyword evidence="3 9" id="KW-0813">Transport</keyword>
<dbReference type="PANTHER" id="PTHR30413:SF8">
    <property type="entry name" value="TRANSPORT PERMEASE PROTEIN"/>
    <property type="match status" value="1"/>
</dbReference>
<proteinExistence type="inferred from homology"/>
<reference evidence="11 12" key="1">
    <citation type="journal article" date="2016" name="Nat. Commun.">
        <title>Thousands of microbial genomes shed light on interconnected biogeochemical processes in an aquifer system.</title>
        <authorList>
            <person name="Anantharaman K."/>
            <person name="Brown C.T."/>
            <person name="Hug L.A."/>
            <person name="Sharon I."/>
            <person name="Castelle C.J."/>
            <person name="Probst A.J."/>
            <person name="Thomas B.C."/>
            <person name="Singh A."/>
            <person name="Wilkins M.J."/>
            <person name="Karaoz U."/>
            <person name="Brodie E.L."/>
            <person name="Williams K.H."/>
            <person name="Hubbard S.S."/>
            <person name="Banfield J.F."/>
        </authorList>
    </citation>
    <scope>NUCLEOTIDE SEQUENCE [LARGE SCALE GENOMIC DNA]</scope>
</reference>
<dbReference type="PANTHER" id="PTHR30413">
    <property type="entry name" value="INNER MEMBRANE TRANSPORT PERMEASE"/>
    <property type="match status" value="1"/>
</dbReference>
<feature type="transmembrane region" description="Helical" evidence="9">
    <location>
        <begin position="34"/>
        <end position="56"/>
    </location>
</feature>
<comment type="caution">
    <text evidence="11">The sequence shown here is derived from an EMBL/GenBank/DDBJ whole genome shotgun (WGS) entry which is preliminary data.</text>
</comment>
<feature type="transmembrane region" description="Helical" evidence="9">
    <location>
        <begin position="228"/>
        <end position="249"/>
    </location>
</feature>
<evidence type="ECO:0000256" key="6">
    <source>
        <dbReference type="ARBA" id="ARBA00022692"/>
    </source>
</evidence>